<dbReference type="STRING" id="59750.AWC31_23935"/>
<dbReference type="InterPro" id="IPR011051">
    <property type="entry name" value="RmlC_Cupin_sf"/>
</dbReference>
<dbReference type="AlphaFoldDB" id="A0A132PHA9"/>
<protein>
    <recommendedName>
        <fullName evidence="1">Cupin type-2 domain-containing protein</fullName>
    </recommendedName>
</protein>
<evidence type="ECO:0000313" key="3">
    <source>
        <dbReference type="Proteomes" id="UP000070612"/>
    </source>
</evidence>
<feature type="domain" description="Cupin type-2" evidence="1">
    <location>
        <begin position="65"/>
        <end position="137"/>
    </location>
</feature>
<dbReference type="SUPFAM" id="SSF51182">
    <property type="entry name" value="RmlC-like cupins"/>
    <property type="match status" value="1"/>
</dbReference>
<dbReference type="Gene3D" id="2.60.120.10">
    <property type="entry name" value="Jelly Rolls"/>
    <property type="match status" value="1"/>
</dbReference>
<dbReference type="Proteomes" id="UP000070612">
    <property type="component" value="Unassembled WGS sequence"/>
</dbReference>
<dbReference type="InterPro" id="IPR013096">
    <property type="entry name" value="Cupin_2"/>
</dbReference>
<keyword evidence="3" id="KW-1185">Reference proteome</keyword>
<sequence>MDSWRLIVKVVLARTVGCIGVVLASSLLFAGVVAAHGPDEAGVVQVAFDQPVTNIPGESLVALEVSYGPGAKDLSHRHADSAFIMAYVLSGAIRSQVAGQPPRVFKAGETWQEVPGDHHVVSENASATEPARLLAVFVVDSSQSQALTTFDADSGNR</sequence>
<proteinExistence type="predicted"/>
<dbReference type="PANTHER" id="PTHR38599">
    <property type="entry name" value="CUPIN DOMAIN PROTEIN (AFU_ORTHOLOGUE AFUA_3G13620)"/>
    <property type="match status" value="1"/>
</dbReference>
<evidence type="ECO:0000313" key="2">
    <source>
        <dbReference type="EMBL" id="KWX21720.1"/>
    </source>
</evidence>
<name>A0A132PHA9_9MYCO</name>
<dbReference type="InterPro" id="IPR014710">
    <property type="entry name" value="RmlC-like_jellyroll"/>
</dbReference>
<dbReference type="CDD" id="cd02234">
    <property type="entry name" value="cupin_BLR7677-like"/>
    <property type="match status" value="1"/>
</dbReference>
<dbReference type="EMBL" id="LGTW01000018">
    <property type="protein sequence ID" value="KWX21720.1"/>
    <property type="molecule type" value="Genomic_DNA"/>
</dbReference>
<comment type="caution">
    <text evidence="2">The sequence shown here is derived from an EMBL/GenBank/DDBJ whole genome shotgun (WGS) entry which is preliminary data.</text>
</comment>
<dbReference type="PANTHER" id="PTHR38599:SF1">
    <property type="entry name" value="CUPIN DOMAIN PROTEIN (AFU_ORTHOLOGUE AFUA_3G13620)"/>
    <property type="match status" value="1"/>
</dbReference>
<organism evidence="2 3">
    <name type="scientific">Mycolicibacterium wolinskyi</name>
    <dbReference type="NCBI Taxonomy" id="59750"/>
    <lineage>
        <taxon>Bacteria</taxon>
        <taxon>Bacillati</taxon>
        <taxon>Actinomycetota</taxon>
        <taxon>Actinomycetes</taxon>
        <taxon>Mycobacteriales</taxon>
        <taxon>Mycobacteriaceae</taxon>
        <taxon>Mycolicibacterium</taxon>
    </lineage>
</organism>
<dbReference type="Pfam" id="PF07883">
    <property type="entry name" value="Cupin_2"/>
    <property type="match status" value="1"/>
</dbReference>
<reference evidence="2 3" key="1">
    <citation type="submission" date="2015-07" db="EMBL/GenBank/DDBJ databases">
        <title>A draft genome sequence of Mycobacterium wolinskyi.</title>
        <authorList>
            <person name="de Man T.J."/>
            <person name="Perry K.A."/>
            <person name="Coulliette A.D."/>
            <person name="Jensen B."/>
            <person name="Toney N.C."/>
            <person name="Limbago B.M."/>
            <person name="Noble-Wang J."/>
        </authorList>
    </citation>
    <scope>NUCLEOTIDE SEQUENCE [LARGE SCALE GENOMIC DNA]</scope>
    <source>
        <strain evidence="2 3">CDC_01</strain>
    </source>
</reference>
<evidence type="ECO:0000259" key="1">
    <source>
        <dbReference type="Pfam" id="PF07883"/>
    </source>
</evidence>
<dbReference type="PATRIC" id="fig|59750.3.peg.2195"/>
<accession>A0A132PHA9</accession>
<gene>
    <name evidence="2" type="ORF">AFM11_24180</name>
</gene>